<evidence type="ECO:0000313" key="2">
    <source>
        <dbReference type="Proteomes" id="UP001138997"/>
    </source>
</evidence>
<keyword evidence="2" id="KW-1185">Reference proteome</keyword>
<organism evidence="1 2">
    <name type="scientific">Kineosporia babensis</name>
    <dbReference type="NCBI Taxonomy" id="499548"/>
    <lineage>
        <taxon>Bacteria</taxon>
        <taxon>Bacillati</taxon>
        <taxon>Actinomycetota</taxon>
        <taxon>Actinomycetes</taxon>
        <taxon>Kineosporiales</taxon>
        <taxon>Kineosporiaceae</taxon>
        <taxon>Kineosporia</taxon>
    </lineage>
</organism>
<dbReference type="RefSeq" id="WP_231439355.1">
    <property type="nucleotide sequence ID" value="NZ_JAJOMB010000003.1"/>
</dbReference>
<sequence length="130" mass="12883">MSPAPVVNGALLQCSMGTVPAPIGVLPLGRVMVEGQPVARITDNVPGVNIKPFGLCRSLANPAVAAATTAALGVLTPMPCLPVPAGPWTSPATRTMGSNLPVLAAGGTCICAFAGVISVQMPGAVRTQVS</sequence>
<evidence type="ECO:0000313" key="1">
    <source>
        <dbReference type="EMBL" id="MCD5310426.1"/>
    </source>
</evidence>
<dbReference type="InterPro" id="IPR025460">
    <property type="entry name" value="DUF4280"/>
</dbReference>
<name>A0A9X1NAW6_9ACTN</name>
<dbReference type="EMBL" id="JAJOMB010000003">
    <property type="protein sequence ID" value="MCD5310426.1"/>
    <property type="molecule type" value="Genomic_DNA"/>
</dbReference>
<proteinExistence type="predicted"/>
<protein>
    <submittedName>
        <fullName evidence="1">DUF4280 domain-containing protein</fullName>
    </submittedName>
</protein>
<reference evidence="1" key="1">
    <citation type="submission" date="2021-11" db="EMBL/GenBank/DDBJ databases">
        <title>Streptomyces corallinus and Kineosporia corallina sp. nov., two new coral-derived marine actinobacteria.</title>
        <authorList>
            <person name="Buangrab K."/>
            <person name="Sutthacheep M."/>
            <person name="Yeemin T."/>
            <person name="Harunari E."/>
            <person name="Igarashi Y."/>
            <person name="Sripreechasak P."/>
            <person name="Kanchanasin P."/>
            <person name="Tanasupawat S."/>
            <person name="Phongsopitanun W."/>
        </authorList>
    </citation>
    <scope>NUCLEOTIDE SEQUENCE</scope>
    <source>
        <strain evidence="1">JCM 31032</strain>
    </source>
</reference>
<gene>
    <name evidence="1" type="ORF">LR394_05935</name>
</gene>
<comment type="caution">
    <text evidence="1">The sequence shown here is derived from an EMBL/GenBank/DDBJ whole genome shotgun (WGS) entry which is preliminary data.</text>
</comment>
<dbReference type="AlphaFoldDB" id="A0A9X1NAW6"/>
<accession>A0A9X1NAW6</accession>
<dbReference type="Proteomes" id="UP001138997">
    <property type="component" value="Unassembled WGS sequence"/>
</dbReference>
<dbReference type="Pfam" id="PF14107">
    <property type="entry name" value="DUF4280"/>
    <property type="match status" value="1"/>
</dbReference>